<evidence type="ECO:0000313" key="2">
    <source>
        <dbReference type="Proteomes" id="UP000032737"/>
    </source>
</evidence>
<gene>
    <name evidence="1" type="ORF">BN85309420</name>
</gene>
<dbReference type="KEGG" id="abra:BN85309420"/>
<proteinExistence type="predicted"/>
<keyword evidence="2" id="KW-1185">Reference proteome</keyword>
<dbReference type="OrthoDB" id="411185at2"/>
<reference evidence="1 2" key="1">
    <citation type="journal article" date="2013" name="J. Mol. Microbiol. Biotechnol.">
        <title>Analysis of the Complete Genomes of Acholeplasma brassicae , A. palmae and A. laidlawii and Their Comparison to the Obligate Parasites from ' Candidatus Phytoplasma'.</title>
        <authorList>
            <person name="Kube M."/>
            <person name="Siewert C."/>
            <person name="Migdoll A.M."/>
            <person name="Duduk B."/>
            <person name="Holz S."/>
            <person name="Rabus R."/>
            <person name="Seemuller E."/>
            <person name="Mitrovic J."/>
            <person name="Muller I."/>
            <person name="Buttner C."/>
            <person name="Reinhardt R."/>
        </authorList>
    </citation>
    <scope>NUCLEOTIDE SEQUENCE [LARGE SCALE GENOMIC DNA]</scope>
    <source>
        <strain evidence="2">0502</strain>
    </source>
</reference>
<protein>
    <submittedName>
        <fullName evidence="1">Uncharacterized protein</fullName>
    </submittedName>
</protein>
<dbReference type="STRING" id="61635.BN85309420"/>
<sequence>MRRNQSNRLFFLTIGLFILTLGLFTSVVFAWISQSRNASVSPFVASVKDLAIDFDFYRYNDEDTFDGSSSYTLENNTCNNTTFCYDFLENPTASAVIPQKLKPSDKLSFAITISNRSTTDTTLDLKLNGVMSLGFNQINNQIQRAFKYEVKAVKYLNNSVESADQKTLFSYANTYFVPEVSNYTLIDDVSLAKQNDANSVVIIFFDLYFDPSIGSYDTNNVLQNNSNAFMNQVFKIDQLLIDYED</sequence>
<dbReference type="RefSeq" id="WP_030004825.1">
    <property type="nucleotide sequence ID" value="NC_022549.1"/>
</dbReference>
<accession>U4KRQ9</accession>
<name>U4KRQ9_9MOLU</name>
<evidence type="ECO:0000313" key="1">
    <source>
        <dbReference type="EMBL" id="CCV65963.1"/>
    </source>
</evidence>
<dbReference type="Proteomes" id="UP000032737">
    <property type="component" value="Chromosome"/>
</dbReference>
<organism evidence="1 2">
    <name type="scientific">Acholeplasma brassicae</name>
    <dbReference type="NCBI Taxonomy" id="61635"/>
    <lineage>
        <taxon>Bacteria</taxon>
        <taxon>Bacillati</taxon>
        <taxon>Mycoplasmatota</taxon>
        <taxon>Mollicutes</taxon>
        <taxon>Acholeplasmatales</taxon>
        <taxon>Acholeplasmataceae</taxon>
        <taxon>Acholeplasma</taxon>
    </lineage>
</organism>
<dbReference type="EMBL" id="FO681348">
    <property type="protein sequence ID" value="CCV65963.1"/>
    <property type="molecule type" value="Genomic_DNA"/>
</dbReference>
<dbReference type="AlphaFoldDB" id="U4KRQ9"/>
<dbReference type="HOGENOM" id="CLU_1131667_0_0_14"/>